<reference evidence="2 3" key="1">
    <citation type="submission" date="2020-08" db="EMBL/GenBank/DDBJ databases">
        <title>Genomic Encyclopedia of Type Strains, Phase III (KMG-III): the genomes of soil and plant-associated and newly described type strains.</title>
        <authorList>
            <person name="Whitman W."/>
        </authorList>
    </citation>
    <scope>NUCLEOTIDE SEQUENCE [LARGE SCALE GENOMIC DNA]</scope>
    <source>
        <strain evidence="2 3">CECT 8803</strain>
    </source>
</reference>
<gene>
    <name evidence="2" type="ORF">FHR98_002520</name>
</gene>
<dbReference type="InterPro" id="IPR003779">
    <property type="entry name" value="CMD-like"/>
</dbReference>
<dbReference type="Gene3D" id="1.20.1290.10">
    <property type="entry name" value="AhpD-like"/>
    <property type="match status" value="1"/>
</dbReference>
<dbReference type="NCBIfam" id="TIGR00778">
    <property type="entry name" value="ahpD_dom"/>
    <property type="match status" value="1"/>
</dbReference>
<dbReference type="RefSeq" id="WP_183417033.1">
    <property type="nucleotide sequence ID" value="NZ_JACHXA010000007.1"/>
</dbReference>
<dbReference type="SUPFAM" id="SSF69118">
    <property type="entry name" value="AhpD-like"/>
    <property type="match status" value="1"/>
</dbReference>
<feature type="domain" description="Carboxymuconolactone decarboxylase-like" evidence="1">
    <location>
        <begin position="48"/>
        <end position="115"/>
    </location>
</feature>
<dbReference type="InterPro" id="IPR029032">
    <property type="entry name" value="AhpD-like"/>
</dbReference>
<keyword evidence="3" id="KW-1185">Reference proteome</keyword>
<dbReference type="EMBL" id="JACHXA010000007">
    <property type="protein sequence ID" value="MBB3066215.1"/>
    <property type="molecule type" value="Genomic_DNA"/>
</dbReference>
<evidence type="ECO:0000313" key="2">
    <source>
        <dbReference type="EMBL" id="MBB3066215.1"/>
    </source>
</evidence>
<evidence type="ECO:0000313" key="3">
    <source>
        <dbReference type="Proteomes" id="UP000581135"/>
    </source>
</evidence>
<dbReference type="AlphaFoldDB" id="A0A839SYU3"/>
<keyword evidence="2" id="KW-0575">Peroxidase</keyword>
<sequence>MQRIERLSEADAPQKTQDLLTAVKKQMGGVPNIIATLAQSSAALGGYLGFAGALGGGTLSARFREQIALAVAGANRCDYCASAHTALGGMQGLEAEELDRNLKGRSSDTKVDAALRFASRIVSLRGNVTDEDLAAVRNAGLTEEEIVEIVANTVLNIFTNYFNHIAGTEIDFPVVNTAAVEAA</sequence>
<keyword evidence="2" id="KW-0560">Oxidoreductase</keyword>
<dbReference type="PANTHER" id="PTHR35446">
    <property type="entry name" value="SI:CH211-175M2.5"/>
    <property type="match status" value="1"/>
</dbReference>
<protein>
    <submittedName>
        <fullName evidence="2">Putative peroxidase-related enzyme</fullName>
    </submittedName>
</protein>
<accession>A0A839SYU3</accession>
<dbReference type="InterPro" id="IPR004675">
    <property type="entry name" value="AhpD_core"/>
</dbReference>
<dbReference type="PANTHER" id="PTHR35446:SF3">
    <property type="entry name" value="CMD DOMAIN-CONTAINING PROTEIN"/>
    <property type="match status" value="1"/>
</dbReference>
<dbReference type="Proteomes" id="UP000581135">
    <property type="component" value="Unassembled WGS sequence"/>
</dbReference>
<comment type="caution">
    <text evidence="2">The sequence shown here is derived from an EMBL/GenBank/DDBJ whole genome shotgun (WGS) entry which is preliminary data.</text>
</comment>
<evidence type="ECO:0000259" key="1">
    <source>
        <dbReference type="Pfam" id="PF02627"/>
    </source>
</evidence>
<organism evidence="2 3">
    <name type="scientific">Limibacillus halophilus</name>
    <dbReference type="NCBI Taxonomy" id="1579333"/>
    <lineage>
        <taxon>Bacteria</taxon>
        <taxon>Pseudomonadati</taxon>
        <taxon>Pseudomonadota</taxon>
        <taxon>Alphaproteobacteria</taxon>
        <taxon>Rhodospirillales</taxon>
        <taxon>Rhodovibrionaceae</taxon>
        <taxon>Limibacillus</taxon>
    </lineage>
</organism>
<proteinExistence type="predicted"/>
<dbReference type="Pfam" id="PF02627">
    <property type="entry name" value="CMD"/>
    <property type="match status" value="1"/>
</dbReference>
<dbReference type="GO" id="GO:0051920">
    <property type="term" value="F:peroxiredoxin activity"/>
    <property type="evidence" value="ECO:0007669"/>
    <property type="project" value="InterPro"/>
</dbReference>
<name>A0A839SYU3_9PROT</name>